<evidence type="ECO:0000256" key="1">
    <source>
        <dbReference type="ARBA" id="ARBA00004286"/>
    </source>
</evidence>
<dbReference type="GO" id="GO:0005634">
    <property type="term" value="C:nucleus"/>
    <property type="evidence" value="ECO:0007669"/>
    <property type="project" value="UniProtKB-UniRule"/>
</dbReference>
<dbReference type="EMBL" id="GECU01032198">
    <property type="protein sequence ID" value="JAS75508.1"/>
    <property type="molecule type" value="Transcribed_RNA"/>
</dbReference>
<keyword evidence="8 11" id="KW-0408">Iron</keyword>
<feature type="non-terminal residue" evidence="14">
    <location>
        <position position="889"/>
    </location>
</feature>
<evidence type="ECO:0000259" key="13">
    <source>
        <dbReference type="SMART" id="SM01333"/>
    </source>
</evidence>
<evidence type="ECO:0000256" key="8">
    <source>
        <dbReference type="ARBA" id="ARBA00023004"/>
    </source>
</evidence>
<keyword evidence="5 11" id="KW-0862">Zinc</keyword>
<comment type="function">
    <text evidence="11">Dioxygenase that catalyzes the conversion of the modified genomic base 5-methylcytosine (5mC) into 5-hydroxymethylcytosine (5hmC) and plays a key role in epigenetic chromatin reprogramming during embryonic development.</text>
</comment>
<feature type="compositionally biased region" description="Polar residues" evidence="12">
    <location>
        <begin position="27"/>
        <end position="75"/>
    </location>
</feature>
<feature type="compositionally biased region" description="Low complexity" evidence="12">
    <location>
        <begin position="1"/>
        <end position="24"/>
    </location>
</feature>
<keyword evidence="7 11" id="KW-0560">Oxidoreductase</keyword>
<evidence type="ECO:0000256" key="2">
    <source>
        <dbReference type="ARBA" id="ARBA00007502"/>
    </source>
</evidence>
<evidence type="ECO:0000256" key="4">
    <source>
        <dbReference type="ARBA" id="ARBA00022723"/>
    </source>
</evidence>
<protein>
    <recommendedName>
        <fullName evidence="11">Methylcytosine dioxygenase TET</fullName>
        <ecNumber evidence="11">1.14.11.80</ecNumber>
    </recommendedName>
</protein>
<feature type="compositionally biased region" description="Basic and acidic residues" evidence="12">
    <location>
        <begin position="793"/>
        <end position="803"/>
    </location>
</feature>
<dbReference type="CDD" id="cd18892">
    <property type="entry name" value="TET"/>
    <property type="match status" value="1"/>
</dbReference>
<dbReference type="InterPro" id="IPR046942">
    <property type="entry name" value="TET_oxygenase"/>
</dbReference>
<feature type="region of interest" description="Disordered" evidence="12">
    <location>
        <begin position="766"/>
        <end position="838"/>
    </location>
</feature>
<keyword evidence="4 11" id="KW-0479">Metal-binding</keyword>
<dbReference type="GO" id="GO:0141166">
    <property type="term" value="P:chromosomal 5-methylcytosine DNA demethylation pathway"/>
    <property type="evidence" value="ECO:0007669"/>
    <property type="project" value="UniProtKB-UniRule"/>
</dbReference>
<evidence type="ECO:0000313" key="14">
    <source>
        <dbReference type="EMBL" id="JAS75508.1"/>
    </source>
</evidence>
<feature type="region of interest" description="Disordered" evidence="12">
    <location>
        <begin position="382"/>
        <end position="419"/>
    </location>
</feature>
<dbReference type="GO" id="GO:0045944">
    <property type="term" value="P:positive regulation of transcription by RNA polymerase II"/>
    <property type="evidence" value="ECO:0007669"/>
    <property type="project" value="TreeGrafter"/>
</dbReference>
<evidence type="ECO:0000256" key="9">
    <source>
        <dbReference type="ARBA" id="ARBA00047840"/>
    </source>
</evidence>
<feature type="compositionally biased region" description="Polar residues" evidence="12">
    <location>
        <begin position="85"/>
        <end position="95"/>
    </location>
</feature>
<evidence type="ECO:0000256" key="3">
    <source>
        <dbReference type="ARBA" id="ARBA00022454"/>
    </source>
</evidence>
<evidence type="ECO:0000256" key="12">
    <source>
        <dbReference type="SAM" id="MobiDB-lite"/>
    </source>
</evidence>
<sequence>QLQLQHNNQQLQQSQIQMSPQQHGQRSRQSTPDMSPRPSQRRNSSEGLMLSPNQDSQSSVRYRTPTPVSSAGETKTSTQSSQTQYNSEVKTSSTQVQFGETDVKPNMQHLQLDKSNSMAGNFLAQGHHPRSLATEGGGVWDFESPKKEPEVRFSAMENFMNFAASLNNASQHLNKGQNSSQKQTTVKSSWHLPQSFRCKEEKVDAIVERKPFQKSMVSFKDDNRWVEHSVDQKPARDAYGRYTWNGQNNTHPCSGKKEQDLYAWGIDPHHPAYRGEAGFPWRHTGLTEQQPVSIKIKPNYLRIPFGTDPRLHELVERVDEKNGEVKREPARFVFDGAGGPQWRGQQTGAWCCRKGGTEPPTADHLKDCCRGLQTLDEILIEKEGEEGDKDWKKEPLSDPSTPIKTEFPEKPEESSSKDFKEHLERLRNNVRTEVPSCSCFPPDGFPPEPGSYYTHLGAASSLPDLRSDLEKRTGYKGNAIRMEKIVYTGKEGKTTTGCPLAKWVIRRASLDEKFLVVVKHRPGHTCATAWIVVVLVAWEGVASQDADHIYSMLSHKLNKFGLPTLRRCATNEPRTCACQGLDQDSCGASFSFGCSWSMYYNGCKYARSKIVRKFRLSVKSEEQEVEERLQGLATHLSPLYKSVAPVSWHNQTQFEREASECRLGTQPGRPFSGVTACIDFCAHAHRDLHNMNNGCTVVVTLTKHRSLGKPEDEQLHVLPLYVMDESDEFGSQQAQADKVTSGAIEVLTKFPCEVRVRAVPLTPCRRHGKKRKEEEAELLAKKESSTQAALQRTGEKERGETAPDTRSSTPLSVQYDTRTSTPSSIQAESALAHSSQQDMNSMLDSMDAQLQSAQVSSTVLDSPGGSMYHSAWHHSGHSWLGTPHSGGSW</sequence>
<dbReference type="Pfam" id="PF12851">
    <property type="entry name" value="Tet_JBP"/>
    <property type="match status" value="1"/>
</dbReference>
<proteinExistence type="inferred from homology"/>
<keyword evidence="3" id="KW-0158">Chromosome</keyword>
<dbReference type="PANTHER" id="PTHR23358">
    <property type="entry name" value="METHYLCYTOSINE DIOXYGENASE TET"/>
    <property type="match status" value="1"/>
</dbReference>
<comment type="catalytic activity">
    <reaction evidence="10 11">
        <text>a 5-hydroxymethyl-2'-deoxycytidine in DNA + 2-oxoglutarate + O2 = a 5-formyl-2'-deoxycytidine in DNA + succinate + CO2 + H2O</text>
        <dbReference type="Rhea" id="RHEA:53828"/>
        <dbReference type="Rhea" id="RHEA-COMP:13315"/>
        <dbReference type="Rhea" id="RHEA-COMP:13656"/>
        <dbReference type="ChEBI" id="CHEBI:15377"/>
        <dbReference type="ChEBI" id="CHEBI:15379"/>
        <dbReference type="ChEBI" id="CHEBI:16526"/>
        <dbReference type="ChEBI" id="CHEBI:16810"/>
        <dbReference type="ChEBI" id="CHEBI:30031"/>
        <dbReference type="ChEBI" id="CHEBI:136731"/>
        <dbReference type="ChEBI" id="CHEBI:137731"/>
        <dbReference type="EC" id="1.14.11.80"/>
    </reaction>
</comment>
<dbReference type="AlphaFoldDB" id="A0A1B6HLF3"/>
<comment type="catalytic activity">
    <reaction evidence="9 11">
        <text>a 5-formyl-2'-deoxycytidine in DNA + 2-oxoglutarate + O2 = a 5-carboxyl-2'-deoxycytidine in DNA + succinate + CO2 + H(+)</text>
        <dbReference type="Rhea" id="RHEA:53832"/>
        <dbReference type="Rhea" id="RHEA-COMP:13656"/>
        <dbReference type="Rhea" id="RHEA-COMP:13657"/>
        <dbReference type="ChEBI" id="CHEBI:15378"/>
        <dbReference type="ChEBI" id="CHEBI:15379"/>
        <dbReference type="ChEBI" id="CHEBI:16526"/>
        <dbReference type="ChEBI" id="CHEBI:16810"/>
        <dbReference type="ChEBI" id="CHEBI:30031"/>
        <dbReference type="ChEBI" id="CHEBI:137731"/>
        <dbReference type="ChEBI" id="CHEBI:137732"/>
        <dbReference type="EC" id="1.14.11.80"/>
    </reaction>
</comment>
<comment type="subcellular location">
    <subcellularLocation>
        <location evidence="1">Chromosome</location>
    </subcellularLocation>
</comment>
<evidence type="ECO:0000256" key="11">
    <source>
        <dbReference type="RuleBase" id="RU367064"/>
    </source>
</evidence>
<comment type="cofactor">
    <cofactor evidence="11">
        <name>Fe(2+)</name>
        <dbReference type="ChEBI" id="CHEBI:29033"/>
    </cofactor>
    <text evidence="11">Binds 1 Fe(2+) ion per subunit.</text>
</comment>
<name>A0A1B6HLF3_9HEMI</name>
<feature type="domain" description="Methylcytosine dioxygenase TET1-3 oxygenase" evidence="13">
    <location>
        <begin position="595"/>
        <end position="889"/>
    </location>
</feature>
<feature type="region of interest" description="Disordered" evidence="12">
    <location>
        <begin position="1"/>
        <end position="95"/>
    </location>
</feature>
<dbReference type="SMART" id="SM01333">
    <property type="entry name" value="Tet_JBP"/>
    <property type="match status" value="1"/>
</dbReference>
<comment type="cofactor">
    <cofactor evidence="11">
        <name>Zn(2+)</name>
        <dbReference type="ChEBI" id="CHEBI:29105"/>
    </cofactor>
    <text evidence="11">The zinc ions have a structural role.</text>
</comment>
<feature type="compositionally biased region" description="Basic and acidic residues" evidence="12">
    <location>
        <begin position="771"/>
        <end position="784"/>
    </location>
</feature>
<evidence type="ECO:0000256" key="5">
    <source>
        <dbReference type="ARBA" id="ARBA00022833"/>
    </source>
</evidence>
<comment type="catalytic activity">
    <reaction evidence="11">
        <text>a 5-methyl-2'-deoxycytidine in DNA + 2-oxoglutarate + O2 = a 5-hydroxymethyl-2'-deoxycytidine in DNA + succinate + CO2</text>
        <dbReference type="Rhea" id="RHEA:52636"/>
        <dbReference type="Rhea" id="RHEA-COMP:11370"/>
        <dbReference type="Rhea" id="RHEA-COMP:13315"/>
        <dbReference type="ChEBI" id="CHEBI:15379"/>
        <dbReference type="ChEBI" id="CHEBI:16526"/>
        <dbReference type="ChEBI" id="CHEBI:16810"/>
        <dbReference type="ChEBI" id="CHEBI:30031"/>
        <dbReference type="ChEBI" id="CHEBI:85454"/>
        <dbReference type="ChEBI" id="CHEBI:136731"/>
        <dbReference type="EC" id="1.14.11.80"/>
    </reaction>
</comment>
<feature type="compositionally biased region" description="Polar residues" evidence="12">
    <location>
        <begin position="804"/>
        <end position="838"/>
    </location>
</feature>
<dbReference type="GO" id="GO:0005694">
    <property type="term" value="C:chromosome"/>
    <property type="evidence" value="ECO:0007669"/>
    <property type="project" value="UniProtKB-SubCell"/>
</dbReference>
<reference evidence="14" key="1">
    <citation type="submission" date="2015-11" db="EMBL/GenBank/DDBJ databases">
        <title>De novo transcriptome assembly of four potential Pierce s Disease insect vectors from Arizona vineyards.</title>
        <authorList>
            <person name="Tassone E.E."/>
        </authorList>
    </citation>
    <scope>NUCLEOTIDE SEQUENCE</scope>
</reference>
<feature type="compositionally biased region" description="Basic and acidic residues" evidence="12">
    <location>
        <begin position="406"/>
        <end position="419"/>
    </location>
</feature>
<comment type="similarity">
    <text evidence="2 11">Belongs to the TET family.</text>
</comment>
<keyword evidence="6 11" id="KW-0223">Dioxygenase</keyword>
<evidence type="ECO:0000256" key="6">
    <source>
        <dbReference type="ARBA" id="ARBA00022964"/>
    </source>
</evidence>
<organism evidence="14">
    <name type="scientific">Homalodisca liturata</name>
    <dbReference type="NCBI Taxonomy" id="320908"/>
    <lineage>
        <taxon>Eukaryota</taxon>
        <taxon>Metazoa</taxon>
        <taxon>Ecdysozoa</taxon>
        <taxon>Arthropoda</taxon>
        <taxon>Hexapoda</taxon>
        <taxon>Insecta</taxon>
        <taxon>Pterygota</taxon>
        <taxon>Neoptera</taxon>
        <taxon>Paraneoptera</taxon>
        <taxon>Hemiptera</taxon>
        <taxon>Auchenorrhyncha</taxon>
        <taxon>Membracoidea</taxon>
        <taxon>Cicadellidae</taxon>
        <taxon>Cicadellinae</taxon>
        <taxon>Proconiini</taxon>
        <taxon>Homalodisca</taxon>
    </lineage>
</organism>
<accession>A0A1B6HLF3</accession>
<dbReference type="EC" id="1.14.11.80" evidence="11"/>
<dbReference type="GO" id="GO:0040029">
    <property type="term" value="P:epigenetic regulation of gene expression"/>
    <property type="evidence" value="ECO:0007669"/>
    <property type="project" value="InterPro"/>
</dbReference>
<dbReference type="InterPro" id="IPR040175">
    <property type="entry name" value="TET1/2/3"/>
</dbReference>
<dbReference type="PANTHER" id="PTHR23358:SF6">
    <property type="entry name" value="METHYLCYTOSINE DIOXYGENASE TET"/>
    <property type="match status" value="1"/>
</dbReference>
<gene>
    <name evidence="14" type="ORF">g.26165</name>
</gene>
<evidence type="ECO:0000256" key="10">
    <source>
        <dbReference type="ARBA" id="ARBA00049431"/>
    </source>
</evidence>
<dbReference type="GO" id="GO:0008270">
    <property type="term" value="F:zinc ion binding"/>
    <property type="evidence" value="ECO:0007669"/>
    <property type="project" value="UniProtKB-UniRule"/>
</dbReference>
<feature type="non-terminal residue" evidence="14">
    <location>
        <position position="1"/>
    </location>
</feature>
<dbReference type="GO" id="GO:0070579">
    <property type="term" value="F:DNA 5-methylcytosine dioxygenase activity"/>
    <property type="evidence" value="ECO:0007669"/>
    <property type="project" value="UniProtKB-UniRule"/>
</dbReference>
<evidence type="ECO:0000256" key="7">
    <source>
        <dbReference type="ARBA" id="ARBA00023002"/>
    </source>
</evidence>
<dbReference type="InterPro" id="IPR024779">
    <property type="entry name" value="2OGFeDO_JBP1/TET_oxygenase_dom"/>
</dbReference>